<keyword evidence="1" id="KW-0812">Transmembrane</keyword>
<evidence type="ECO:0000313" key="3">
    <source>
        <dbReference type="Proteomes" id="UP000635606"/>
    </source>
</evidence>
<gene>
    <name evidence="2" type="ORF">Voc01_058410</name>
</gene>
<sequence length="114" mass="11789">MVGLGILGYAGVAAFCRPLTLPALVAVMLVGVPVAWYGMRRRPAVTAPVGTPSVAVWGGLGAVVVAVEVALLAGPNDLAWPTLSTLLDPVLATYPGRVVGYLLWLGAGVWLVRR</sequence>
<dbReference type="EMBL" id="BOPH01000083">
    <property type="protein sequence ID" value="GIJ70924.1"/>
    <property type="molecule type" value="Genomic_DNA"/>
</dbReference>
<feature type="transmembrane region" description="Helical" evidence="1">
    <location>
        <begin position="6"/>
        <end position="37"/>
    </location>
</feature>
<evidence type="ECO:0000256" key="1">
    <source>
        <dbReference type="SAM" id="Phobius"/>
    </source>
</evidence>
<keyword evidence="3" id="KW-1185">Reference proteome</keyword>
<protein>
    <submittedName>
        <fullName evidence="2">Uncharacterized protein</fullName>
    </submittedName>
</protein>
<name>A0A8J3ZV01_9ACTN</name>
<feature type="transmembrane region" description="Helical" evidence="1">
    <location>
        <begin position="49"/>
        <end position="74"/>
    </location>
</feature>
<dbReference type="RefSeq" id="WP_203930813.1">
    <property type="nucleotide sequence ID" value="NZ_BOPH01000083.1"/>
</dbReference>
<reference evidence="2" key="1">
    <citation type="submission" date="2021-01" db="EMBL/GenBank/DDBJ databases">
        <title>Whole genome shotgun sequence of Virgisporangium ochraceum NBRC 16418.</title>
        <authorList>
            <person name="Komaki H."/>
            <person name="Tamura T."/>
        </authorList>
    </citation>
    <scope>NUCLEOTIDE SEQUENCE</scope>
    <source>
        <strain evidence="2">NBRC 16418</strain>
    </source>
</reference>
<dbReference type="Proteomes" id="UP000635606">
    <property type="component" value="Unassembled WGS sequence"/>
</dbReference>
<evidence type="ECO:0000313" key="2">
    <source>
        <dbReference type="EMBL" id="GIJ70924.1"/>
    </source>
</evidence>
<comment type="caution">
    <text evidence="2">The sequence shown here is derived from an EMBL/GenBank/DDBJ whole genome shotgun (WGS) entry which is preliminary data.</text>
</comment>
<proteinExistence type="predicted"/>
<dbReference type="AlphaFoldDB" id="A0A8J3ZV01"/>
<keyword evidence="1" id="KW-0472">Membrane</keyword>
<accession>A0A8J3ZV01</accession>
<keyword evidence="1" id="KW-1133">Transmembrane helix</keyword>
<feature type="transmembrane region" description="Helical" evidence="1">
    <location>
        <begin position="94"/>
        <end position="112"/>
    </location>
</feature>
<organism evidence="2 3">
    <name type="scientific">Virgisporangium ochraceum</name>
    <dbReference type="NCBI Taxonomy" id="65505"/>
    <lineage>
        <taxon>Bacteria</taxon>
        <taxon>Bacillati</taxon>
        <taxon>Actinomycetota</taxon>
        <taxon>Actinomycetes</taxon>
        <taxon>Micromonosporales</taxon>
        <taxon>Micromonosporaceae</taxon>
        <taxon>Virgisporangium</taxon>
    </lineage>
</organism>